<comment type="subcellular location">
    <subcellularLocation>
        <location evidence="1">Endoplasmic reticulum membrane</location>
        <topology evidence="1">Multi-pass membrane protein</topology>
    </subcellularLocation>
</comment>
<evidence type="ECO:0000313" key="11">
    <source>
        <dbReference type="EMBL" id="WVO22599.1"/>
    </source>
</evidence>
<dbReference type="InterPro" id="IPR019540">
    <property type="entry name" value="PtdIno-glycan_biosynth_class_S"/>
</dbReference>
<sequence>MSTDTPHPAPRPITKTPAEITASINPSPRRRLAIILSFPLLILLAVPFWWYTTSIERLPLPESRISALEDANYTAPRAHILFTADSSAFPTPPPGRRQFDTKDILRSLGKEVTKGVDGIFAKQKPSERDVRQWDFVYEGDKEAIGTTLRVHIRTWEYANSSFPLEPYVQLPETGLMTSGIPAGTLVLPVHPDQVGDRNLKLHYKIALINSILSVYPPRPPEIPLRALKYTPNITLSFVLLNEDATHGDYVHSWDIEGTIKNHFLPHLEALRPIFNFTIESQILYHAPLSFEPSYSEIPGDHNQKVSMEAAIKVMEDERGNKAWMIDREQMKIFVNSEKWSLDSGSTNNPVLRFLLYVPSKRHRPMRLAVPDSAQAFLLPQFGGVVILNAPFASFQSHSYHLSCIALAPAFHLFTQHLYSLLALPLLPYTPNKLHVPPPLSPFHRPSSLMQPLSPWQVHQVLLARLEENFQEGRKTLKGIVRLVQKIGEMKVGEGVRDMVLGAVIRLEKVQQSANLTALEAFVLARDAVELANKAFFDPSMMGLLYFPDEHKFAVYTPLFAPIAVPLIIGLLRELLSRRKRGKAVEYTEKSQSDHVILDEIQEDIDKRQNDKVMERSMTSSVLLYLLSSRIIVPSSFVL</sequence>
<evidence type="ECO:0000256" key="1">
    <source>
        <dbReference type="ARBA" id="ARBA00004477"/>
    </source>
</evidence>
<keyword evidence="12" id="KW-1185">Reference proteome</keyword>
<accession>A0ABZ2AVX6</accession>
<evidence type="ECO:0000256" key="4">
    <source>
        <dbReference type="ARBA" id="ARBA00022502"/>
    </source>
</evidence>
<keyword evidence="4" id="KW-0337">GPI-anchor biosynthesis</keyword>
<keyword evidence="6" id="KW-0256">Endoplasmic reticulum</keyword>
<evidence type="ECO:0000256" key="9">
    <source>
        <dbReference type="ARBA" id="ARBA00023180"/>
    </source>
</evidence>
<dbReference type="PANTHER" id="PTHR21072">
    <property type="entry name" value="GPI TRANSAMIDASE COMPONENT PIG-S"/>
    <property type="match status" value="1"/>
</dbReference>
<dbReference type="Proteomes" id="UP001432216">
    <property type="component" value="Chromosome 6"/>
</dbReference>
<comment type="pathway">
    <text evidence="2">Glycolipid biosynthesis; glycosylphosphatidylinositol-anchor biosynthesis.</text>
</comment>
<name>A0ABZ2AVX6_9TREE</name>
<keyword evidence="7 10" id="KW-1133">Transmembrane helix</keyword>
<feature type="transmembrane region" description="Helical" evidence="10">
    <location>
        <begin position="552"/>
        <end position="571"/>
    </location>
</feature>
<evidence type="ECO:0000313" key="12">
    <source>
        <dbReference type="Proteomes" id="UP001432216"/>
    </source>
</evidence>
<comment type="similarity">
    <text evidence="3">Belongs to the PIGS family.</text>
</comment>
<organism evidence="11 12">
    <name type="scientific">Cryptococcus decagattii</name>
    <dbReference type="NCBI Taxonomy" id="1859122"/>
    <lineage>
        <taxon>Eukaryota</taxon>
        <taxon>Fungi</taxon>
        <taxon>Dikarya</taxon>
        <taxon>Basidiomycota</taxon>
        <taxon>Agaricomycotina</taxon>
        <taxon>Tremellomycetes</taxon>
        <taxon>Tremellales</taxon>
        <taxon>Cryptococcaceae</taxon>
        <taxon>Cryptococcus</taxon>
        <taxon>Cryptococcus gattii species complex</taxon>
    </lineage>
</organism>
<evidence type="ECO:0000256" key="6">
    <source>
        <dbReference type="ARBA" id="ARBA00022824"/>
    </source>
</evidence>
<dbReference type="EMBL" id="CP143811">
    <property type="protein sequence ID" value="WVO22599.1"/>
    <property type="molecule type" value="Genomic_DNA"/>
</dbReference>
<dbReference type="GeneID" id="89990701"/>
<evidence type="ECO:0000256" key="8">
    <source>
        <dbReference type="ARBA" id="ARBA00023136"/>
    </source>
</evidence>
<evidence type="ECO:0000256" key="3">
    <source>
        <dbReference type="ARBA" id="ARBA00005316"/>
    </source>
</evidence>
<keyword evidence="8 10" id="KW-0472">Membrane</keyword>
<proteinExistence type="inferred from homology"/>
<gene>
    <name evidence="11" type="ORF">IAS62_003929</name>
</gene>
<dbReference type="Pfam" id="PF10510">
    <property type="entry name" value="PIG-S"/>
    <property type="match status" value="2"/>
</dbReference>
<evidence type="ECO:0000256" key="10">
    <source>
        <dbReference type="SAM" id="Phobius"/>
    </source>
</evidence>
<dbReference type="PANTHER" id="PTHR21072:SF13">
    <property type="entry name" value="GPI TRANSAMIDASE COMPONENT PIG-S"/>
    <property type="match status" value="1"/>
</dbReference>
<dbReference type="RefSeq" id="XP_064721838.1">
    <property type="nucleotide sequence ID" value="XM_064865766.1"/>
</dbReference>
<evidence type="ECO:0000256" key="5">
    <source>
        <dbReference type="ARBA" id="ARBA00022692"/>
    </source>
</evidence>
<protein>
    <recommendedName>
        <fullName evidence="13">Phosphatidylinositol glycan, class S</fullName>
    </recommendedName>
</protein>
<reference evidence="11 12" key="1">
    <citation type="submission" date="2024-01" db="EMBL/GenBank/DDBJ databases">
        <title>Comparative genomics of Cryptococcus and Kwoniella reveals pathogenesis evolution and contrasting modes of karyotype evolution via chromosome fusion or intercentromeric recombination.</title>
        <authorList>
            <person name="Coelho M.A."/>
            <person name="David-Palma M."/>
            <person name="Shea T."/>
            <person name="Bowers K."/>
            <person name="McGinley-Smith S."/>
            <person name="Mohammad A.W."/>
            <person name="Gnirke A."/>
            <person name="Yurkov A.M."/>
            <person name="Nowrousian M."/>
            <person name="Sun S."/>
            <person name="Cuomo C.A."/>
            <person name="Heitman J."/>
        </authorList>
    </citation>
    <scope>NUCLEOTIDE SEQUENCE [LARGE SCALE GENOMIC DNA]</scope>
    <source>
        <strain evidence="11 12">7685027</strain>
    </source>
</reference>
<keyword evidence="9" id="KW-0325">Glycoprotein</keyword>
<evidence type="ECO:0008006" key="13">
    <source>
        <dbReference type="Google" id="ProtNLM"/>
    </source>
</evidence>
<feature type="transmembrane region" description="Helical" evidence="10">
    <location>
        <begin position="32"/>
        <end position="51"/>
    </location>
</feature>
<keyword evidence="5 10" id="KW-0812">Transmembrane</keyword>
<evidence type="ECO:0000256" key="7">
    <source>
        <dbReference type="ARBA" id="ARBA00022989"/>
    </source>
</evidence>
<evidence type="ECO:0000256" key="2">
    <source>
        <dbReference type="ARBA" id="ARBA00004687"/>
    </source>
</evidence>